<name>A0A1D1ZNM3_AUXPR</name>
<dbReference type="AlphaFoldDB" id="A0A1D1ZNM3"/>
<feature type="compositionally biased region" description="Basic residues" evidence="1">
    <location>
        <begin position="481"/>
        <end position="491"/>
    </location>
</feature>
<feature type="compositionally biased region" description="Basic and acidic residues" evidence="1">
    <location>
        <begin position="296"/>
        <end position="307"/>
    </location>
</feature>
<feature type="compositionally biased region" description="Low complexity" evidence="1">
    <location>
        <begin position="59"/>
        <end position="85"/>
    </location>
</feature>
<feature type="non-terminal residue" evidence="2">
    <location>
        <position position="612"/>
    </location>
</feature>
<feature type="compositionally biased region" description="Basic residues" evidence="1">
    <location>
        <begin position="417"/>
        <end position="440"/>
    </location>
</feature>
<feature type="compositionally biased region" description="Low complexity" evidence="1">
    <location>
        <begin position="188"/>
        <end position="197"/>
    </location>
</feature>
<feature type="compositionally biased region" description="Low complexity" evidence="1">
    <location>
        <begin position="351"/>
        <end position="360"/>
    </location>
</feature>
<evidence type="ECO:0000256" key="1">
    <source>
        <dbReference type="SAM" id="MobiDB-lite"/>
    </source>
</evidence>
<sequence>MVARGPRTAFRIQPGCSEQPGGWRVDPDGPVPVGGGPHEWRALPRRPRHPAGRNPALHRQPAQRAQVGPAQPPQAAGEVPPVRQRVPQRRRGAAQARGGRPLCAPDPARGAQVLPPGRGGGVGHAHLPGELLGRPGPLPGPFLRRARRPPRPAEQRLPLALRARGTHRPVQLPPGDPCPPAHGRAVHGQQAPGPCRPQGGGGAGGVCAPAARLRHATRGPGPGAWPRLDGERDPAARRAAQHAVHGVQARGGEAGGGPAGQGVPGGRGFRLEDPGPRRAGLRPRGLAVRPRRVRVQRAEVQRAEHPVHARRLGRGGAGGRASRARRNARAGGPHRGARAELDHGGHPGPRGRPAGHPGRAPGLGRGGADRARHPAALRRHPAHRGVRAAGPGAAPRALAHGHARGVRPLPGADALRRRQPARRAGRLRAHGRAPHRRRGVQLHPLPPARAGEHRQRHHLRRHPRAHHGGAPESLVRPSQRPARRGHRHARGHQAGLVHTPRDHPGRGTRAGRLQPGPVLTWWKGGGENQWTEIGPAAARANCPAPAIPSPPPGWHPHLPSRGSPRSCADMNDTCPCRRQARIPCSCSFPSSAWCLCSPLPAASCQLLDRQKK</sequence>
<reference evidence="2" key="1">
    <citation type="submission" date="2015-08" db="EMBL/GenBank/DDBJ databases">
        <authorList>
            <person name="Babu N.S."/>
            <person name="Beckwith C.J."/>
            <person name="Beseler K.G."/>
            <person name="Brison A."/>
            <person name="Carone J.V."/>
            <person name="Caskin T.P."/>
            <person name="Diamond M."/>
            <person name="Durham M.E."/>
            <person name="Foxe J.M."/>
            <person name="Go M."/>
            <person name="Henderson B.A."/>
            <person name="Jones I.B."/>
            <person name="McGettigan J.A."/>
            <person name="Micheletti S.J."/>
            <person name="Nasrallah M.E."/>
            <person name="Ortiz D."/>
            <person name="Piller C.R."/>
            <person name="Privatt S.R."/>
            <person name="Schneider S.L."/>
            <person name="Sharp S."/>
            <person name="Smith T.C."/>
            <person name="Stanton J.D."/>
            <person name="Ullery H.E."/>
            <person name="Wilson R.J."/>
            <person name="Serrano M.G."/>
            <person name="Buck G."/>
            <person name="Lee V."/>
            <person name="Wang Y."/>
            <person name="Carvalho R."/>
            <person name="Voegtly L."/>
            <person name="Shi R."/>
            <person name="Duckworth R."/>
            <person name="Johnson A."/>
            <person name="Loviza R."/>
            <person name="Walstead R."/>
            <person name="Shah Z."/>
            <person name="Kiflezghi M."/>
            <person name="Wade K."/>
            <person name="Ball S.L."/>
            <person name="Bradley K.W."/>
            <person name="Asai D.J."/>
            <person name="Bowman C.A."/>
            <person name="Russell D.A."/>
            <person name="Pope W.H."/>
            <person name="Jacobs-Sera D."/>
            <person name="Hendrix R.W."/>
            <person name="Hatfull G.F."/>
        </authorList>
    </citation>
    <scope>NUCLEOTIDE SEQUENCE</scope>
</reference>
<accession>A0A1D1ZNM3</accession>
<gene>
    <name evidence="2" type="ORF">g.25782</name>
</gene>
<organism evidence="2">
    <name type="scientific">Auxenochlorella protothecoides</name>
    <name type="common">Green microalga</name>
    <name type="synonym">Chlorella protothecoides</name>
    <dbReference type="NCBI Taxonomy" id="3075"/>
    <lineage>
        <taxon>Eukaryota</taxon>
        <taxon>Viridiplantae</taxon>
        <taxon>Chlorophyta</taxon>
        <taxon>core chlorophytes</taxon>
        <taxon>Trebouxiophyceae</taxon>
        <taxon>Chlorellales</taxon>
        <taxon>Chlorellaceae</taxon>
        <taxon>Auxenochlorella</taxon>
    </lineage>
</organism>
<feature type="compositionally biased region" description="Low complexity" evidence="1">
    <location>
        <begin position="387"/>
        <end position="398"/>
    </location>
</feature>
<feature type="compositionally biased region" description="Gly residues" evidence="1">
    <location>
        <begin position="252"/>
        <end position="268"/>
    </location>
</feature>
<proteinExistence type="predicted"/>
<feature type="compositionally biased region" description="Pro residues" evidence="1">
    <location>
        <begin position="171"/>
        <end position="180"/>
    </location>
</feature>
<feature type="compositionally biased region" description="Basic residues" evidence="1">
    <location>
        <begin position="454"/>
        <end position="467"/>
    </location>
</feature>
<evidence type="ECO:0000313" key="2">
    <source>
        <dbReference type="EMBL" id="JAT68576.1"/>
    </source>
</evidence>
<dbReference type="EMBL" id="GDKF01010046">
    <property type="protein sequence ID" value="JAT68576.1"/>
    <property type="molecule type" value="Transcribed_RNA"/>
</dbReference>
<protein>
    <submittedName>
        <fullName evidence="2">Uncharacterized protein</fullName>
    </submittedName>
</protein>
<feature type="region of interest" description="Disordered" evidence="1">
    <location>
        <begin position="1"/>
        <end position="514"/>
    </location>
</feature>
<feature type="compositionally biased region" description="Basic residues" evidence="1">
    <location>
        <begin position="373"/>
        <end position="386"/>
    </location>
</feature>